<dbReference type="Gene3D" id="1.10.10.10">
    <property type="entry name" value="Winged helix-like DNA-binding domain superfamily/Winged helix DNA-binding domain"/>
    <property type="match status" value="1"/>
</dbReference>
<dbReference type="KEGG" id="slf:JEQ17_07220"/>
<dbReference type="AlphaFoldDB" id="A0A7T7KUT0"/>
<evidence type="ECO:0000313" key="1">
    <source>
        <dbReference type="EMBL" id="QQM39276.1"/>
    </source>
</evidence>
<reference evidence="1 2" key="1">
    <citation type="submission" date="2020-12" db="EMBL/GenBank/DDBJ databases">
        <title>A novel species.</title>
        <authorList>
            <person name="Li K."/>
        </authorList>
    </citation>
    <scope>NUCLEOTIDE SEQUENCE [LARGE SCALE GENOMIC DNA]</scope>
    <source>
        <strain evidence="1 2">ZYC-3</strain>
    </source>
</reference>
<organism evidence="1 2">
    <name type="scientific">Streptomyces liliifuscus</name>
    <dbReference type="NCBI Taxonomy" id="2797636"/>
    <lineage>
        <taxon>Bacteria</taxon>
        <taxon>Bacillati</taxon>
        <taxon>Actinomycetota</taxon>
        <taxon>Actinomycetes</taxon>
        <taxon>Kitasatosporales</taxon>
        <taxon>Streptomycetaceae</taxon>
        <taxon>Streptomyces</taxon>
    </lineage>
</organism>
<dbReference type="InterPro" id="IPR036390">
    <property type="entry name" value="WH_DNA-bd_sf"/>
</dbReference>
<proteinExistence type="predicted"/>
<dbReference type="EMBL" id="CP066831">
    <property type="protein sequence ID" value="QQM39276.1"/>
    <property type="molecule type" value="Genomic_DNA"/>
</dbReference>
<name>A0A7T7KUT0_9ACTN</name>
<dbReference type="RefSeq" id="WP_200394430.1">
    <property type="nucleotide sequence ID" value="NZ_CP066831.1"/>
</dbReference>
<dbReference type="Proteomes" id="UP000595636">
    <property type="component" value="Chromosome"/>
</dbReference>
<dbReference type="SUPFAM" id="SSF46785">
    <property type="entry name" value="Winged helix' DNA-binding domain"/>
    <property type="match status" value="1"/>
</dbReference>
<accession>A0A7T7KUT0</accession>
<evidence type="ECO:0000313" key="2">
    <source>
        <dbReference type="Proteomes" id="UP000595636"/>
    </source>
</evidence>
<keyword evidence="2" id="KW-1185">Reference proteome</keyword>
<protein>
    <submittedName>
        <fullName evidence="1">Winged helix-turn-helix transcriptional regulator</fullName>
    </submittedName>
</protein>
<dbReference type="InterPro" id="IPR036388">
    <property type="entry name" value="WH-like_DNA-bd_sf"/>
</dbReference>
<sequence>MTTAAPTTSTNPTTNGRVIALAHYAGRAVLERVLARTGNTFNQSVTLRVVAVADTPIKRDKVTADVIGSLKIEESAVQTTIDELVAAKLIEEVPSEGSGLRLTPVGRELFERVTAETAEISARIYADIPAEDLATAGRVLTLVTERANAELARM</sequence>
<gene>
    <name evidence="1" type="ORF">JEQ17_07220</name>
</gene>